<dbReference type="GO" id="GO:0000981">
    <property type="term" value="F:DNA-binding transcription factor activity, RNA polymerase II-specific"/>
    <property type="evidence" value="ECO:0007669"/>
    <property type="project" value="TreeGrafter"/>
</dbReference>
<proteinExistence type="predicted"/>
<keyword evidence="6" id="KW-0539">Nucleus</keyword>
<dbReference type="PANTHER" id="PTHR24394">
    <property type="entry name" value="ZINC FINGER PROTEIN"/>
    <property type="match status" value="1"/>
</dbReference>
<dbReference type="PROSITE" id="PS50157">
    <property type="entry name" value="ZINC_FINGER_C2H2_2"/>
    <property type="match status" value="2"/>
</dbReference>
<reference evidence="9 10" key="1">
    <citation type="journal article" date="2019" name="Sci. Rep.">
        <title>Orb-weaving spider Araneus ventricosus genome elucidates the spidroin gene catalogue.</title>
        <authorList>
            <person name="Kono N."/>
            <person name="Nakamura H."/>
            <person name="Ohtoshi R."/>
            <person name="Moran D.A.P."/>
            <person name="Shinohara A."/>
            <person name="Yoshida Y."/>
            <person name="Fujiwara M."/>
            <person name="Mori M."/>
            <person name="Tomita M."/>
            <person name="Arakawa K."/>
        </authorList>
    </citation>
    <scope>NUCLEOTIDE SEQUENCE [LARGE SCALE GENOMIC DNA]</scope>
</reference>
<keyword evidence="5" id="KW-0862">Zinc</keyword>
<dbReference type="GO" id="GO:0008270">
    <property type="term" value="F:zinc ion binding"/>
    <property type="evidence" value="ECO:0007669"/>
    <property type="project" value="UniProtKB-KW"/>
</dbReference>
<keyword evidence="10" id="KW-1185">Reference proteome</keyword>
<feature type="domain" description="C2H2-type" evidence="8">
    <location>
        <begin position="92"/>
        <end position="119"/>
    </location>
</feature>
<sequence length="147" mass="16758">MEENISENRQATAKISHSSKISEKECLDISIQTQLNGNPQACEISAKTFKDKDNSMKNTMEKIHICNVCGLVFFSELSLLNHLLLHSNQQNSVCEECGRTLSERRNLICHLLIHTSEKSFICDVCGKSFKVFEITFLHSYERKALCM</sequence>
<evidence type="ECO:0000259" key="8">
    <source>
        <dbReference type="PROSITE" id="PS50157"/>
    </source>
</evidence>
<dbReference type="SUPFAM" id="SSF57667">
    <property type="entry name" value="beta-beta-alpha zinc fingers"/>
    <property type="match status" value="2"/>
</dbReference>
<evidence type="ECO:0000256" key="3">
    <source>
        <dbReference type="ARBA" id="ARBA00022737"/>
    </source>
</evidence>
<evidence type="ECO:0000256" key="1">
    <source>
        <dbReference type="ARBA" id="ARBA00004123"/>
    </source>
</evidence>
<dbReference type="SMART" id="SM00355">
    <property type="entry name" value="ZnF_C2H2"/>
    <property type="match status" value="2"/>
</dbReference>
<evidence type="ECO:0000256" key="7">
    <source>
        <dbReference type="PROSITE-ProRule" id="PRU00042"/>
    </source>
</evidence>
<keyword evidence="2" id="KW-0479">Metal-binding</keyword>
<name>A0A4Y2K8N4_ARAVE</name>
<dbReference type="OrthoDB" id="6571533at2759"/>
<evidence type="ECO:0000256" key="2">
    <source>
        <dbReference type="ARBA" id="ARBA00022723"/>
    </source>
</evidence>
<evidence type="ECO:0000256" key="4">
    <source>
        <dbReference type="ARBA" id="ARBA00022771"/>
    </source>
</evidence>
<dbReference type="InterPro" id="IPR036236">
    <property type="entry name" value="Znf_C2H2_sf"/>
</dbReference>
<comment type="subcellular location">
    <subcellularLocation>
        <location evidence="1">Nucleus</location>
    </subcellularLocation>
</comment>
<dbReference type="AlphaFoldDB" id="A0A4Y2K8N4"/>
<protein>
    <recommendedName>
        <fullName evidence="8">C2H2-type domain-containing protein</fullName>
    </recommendedName>
</protein>
<gene>
    <name evidence="9" type="ORF">AVEN_236801_1</name>
</gene>
<organism evidence="9 10">
    <name type="scientific">Araneus ventricosus</name>
    <name type="common">Orbweaver spider</name>
    <name type="synonym">Epeira ventricosa</name>
    <dbReference type="NCBI Taxonomy" id="182803"/>
    <lineage>
        <taxon>Eukaryota</taxon>
        <taxon>Metazoa</taxon>
        <taxon>Ecdysozoa</taxon>
        <taxon>Arthropoda</taxon>
        <taxon>Chelicerata</taxon>
        <taxon>Arachnida</taxon>
        <taxon>Araneae</taxon>
        <taxon>Araneomorphae</taxon>
        <taxon>Entelegynae</taxon>
        <taxon>Araneoidea</taxon>
        <taxon>Araneidae</taxon>
        <taxon>Araneus</taxon>
    </lineage>
</organism>
<dbReference type="GO" id="GO:0005634">
    <property type="term" value="C:nucleus"/>
    <property type="evidence" value="ECO:0007669"/>
    <property type="project" value="UniProtKB-SubCell"/>
</dbReference>
<evidence type="ECO:0000256" key="5">
    <source>
        <dbReference type="ARBA" id="ARBA00022833"/>
    </source>
</evidence>
<dbReference type="Proteomes" id="UP000499080">
    <property type="component" value="Unassembled WGS sequence"/>
</dbReference>
<evidence type="ECO:0000313" key="9">
    <source>
        <dbReference type="EMBL" id="GBM98637.1"/>
    </source>
</evidence>
<dbReference type="Gene3D" id="3.30.160.60">
    <property type="entry name" value="Classic Zinc Finger"/>
    <property type="match status" value="2"/>
</dbReference>
<keyword evidence="3" id="KW-0677">Repeat</keyword>
<dbReference type="Pfam" id="PF12874">
    <property type="entry name" value="zf-met"/>
    <property type="match status" value="1"/>
</dbReference>
<evidence type="ECO:0000256" key="6">
    <source>
        <dbReference type="ARBA" id="ARBA00023242"/>
    </source>
</evidence>
<keyword evidence="4 7" id="KW-0863">Zinc-finger</keyword>
<accession>A0A4Y2K8N4</accession>
<evidence type="ECO:0000313" key="10">
    <source>
        <dbReference type="Proteomes" id="UP000499080"/>
    </source>
</evidence>
<dbReference type="InterPro" id="IPR013087">
    <property type="entry name" value="Znf_C2H2_type"/>
</dbReference>
<comment type="caution">
    <text evidence="9">The sequence shown here is derived from an EMBL/GenBank/DDBJ whole genome shotgun (WGS) entry which is preliminary data.</text>
</comment>
<dbReference type="PROSITE" id="PS00028">
    <property type="entry name" value="ZINC_FINGER_C2H2_1"/>
    <property type="match status" value="2"/>
</dbReference>
<dbReference type="PANTHER" id="PTHR24394:SF29">
    <property type="entry name" value="MYONEURIN"/>
    <property type="match status" value="1"/>
</dbReference>
<feature type="domain" description="C2H2-type" evidence="8">
    <location>
        <begin position="64"/>
        <end position="91"/>
    </location>
</feature>
<dbReference type="EMBL" id="BGPR01004342">
    <property type="protein sequence ID" value="GBM98637.1"/>
    <property type="molecule type" value="Genomic_DNA"/>
</dbReference>